<gene>
    <name evidence="1" type="ORF">U5F72_08545</name>
</gene>
<dbReference type="RefSeq" id="WP_164076829.1">
    <property type="nucleotide sequence ID" value="NZ_CP196982.1"/>
</dbReference>
<keyword evidence="2" id="KW-1185">Reference proteome</keyword>
<organism evidence="1 2">
    <name type="scientific">Stenotrophomonas muris</name>
    <dbReference type="NCBI Taxonomy" id="2963283"/>
    <lineage>
        <taxon>Bacteria</taxon>
        <taxon>Pseudomonadati</taxon>
        <taxon>Pseudomonadota</taxon>
        <taxon>Gammaproteobacteria</taxon>
        <taxon>Lysobacterales</taxon>
        <taxon>Lysobacteraceae</taxon>
        <taxon>Stenotrophomonas</taxon>
    </lineage>
</organism>
<dbReference type="EMBL" id="JAXUAC010000011">
    <property type="protein sequence ID" value="MDZ7511860.1"/>
    <property type="molecule type" value="Genomic_DNA"/>
</dbReference>
<dbReference type="Proteomes" id="UP001290894">
    <property type="component" value="Unassembled WGS sequence"/>
</dbReference>
<protein>
    <recommendedName>
        <fullName evidence="3">DUF600 family protein</fullName>
    </recommendedName>
</protein>
<comment type="caution">
    <text evidence="1">The sequence shown here is derived from an EMBL/GenBank/DDBJ whole genome shotgun (WGS) entry which is preliminary data.</text>
</comment>
<reference evidence="1 2" key="1">
    <citation type="submission" date="2023-12" db="EMBL/GenBank/DDBJ databases">
        <title>'Antibacterial potential of Stenotrophomonas maltophilia cystic fibrosis isolates' (manuscript under preparation).</title>
        <authorList>
            <person name="Crisan C.V."/>
            <person name="Pettis M."/>
            <person name="Goldberg J.B."/>
        </authorList>
    </citation>
    <scope>NUCLEOTIDE SEQUENCE [LARGE SCALE GENOMIC DNA]</scope>
    <source>
        <strain evidence="1 2">CCV155</strain>
    </source>
</reference>
<evidence type="ECO:0000313" key="1">
    <source>
        <dbReference type="EMBL" id="MDZ7511860.1"/>
    </source>
</evidence>
<evidence type="ECO:0008006" key="3">
    <source>
        <dbReference type="Google" id="ProtNLM"/>
    </source>
</evidence>
<proteinExistence type="predicted"/>
<evidence type="ECO:0000313" key="2">
    <source>
        <dbReference type="Proteomes" id="UP001290894"/>
    </source>
</evidence>
<name>A0ABU5MGH8_9GAMM</name>
<sequence>MNGTFEDSMQEILESMLSVCLEYGEHRVDGVYLYGAAEDGTSSADVFYDIGGHLYRTNQLNDAPAAGSGQPFDLSDSRGSALLDFLLDDLDRLLELHRNHDREPPTQLKAHFDAVTEKLSVKFSHDLHFSNTEDLLPSDMFEAWLQEVKERSSNARGNG</sequence>
<accession>A0ABU5MGH8</accession>